<gene>
    <name evidence="1" type="ORF">FOZ61_004569</name>
</gene>
<comment type="caution">
    <text evidence="1">The sequence shown here is derived from an EMBL/GenBank/DDBJ whole genome shotgun (WGS) entry which is preliminary data.</text>
</comment>
<dbReference type="EMBL" id="JABAHT010000026">
    <property type="protein sequence ID" value="KAF4669279.1"/>
    <property type="molecule type" value="Genomic_DNA"/>
</dbReference>
<dbReference type="Proteomes" id="UP000570595">
    <property type="component" value="Unassembled WGS sequence"/>
</dbReference>
<proteinExistence type="predicted"/>
<dbReference type="AlphaFoldDB" id="A0A7J6MCJ6"/>
<reference evidence="1 2" key="1">
    <citation type="submission" date="2020-04" db="EMBL/GenBank/DDBJ databases">
        <title>Perkinsus olseni comparative genomics.</title>
        <authorList>
            <person name="Bogema D.R."/>
        </authorList>
    </citation>
    <scope>NUCLEOTIDE SEQUENCE [LARGE SCALE GENOMIC DNA]</scope>
    <source>
        <strain evidence="1">ATCC PRA-179</strain>
    </source>
</reference>
<evidence type="ECO:0000313" key="2">
    <source>
        <dbReference type="Proteomes" id="UP000570595"/>
    </source>
</evidence>
<protein>
    <submittedName>
        <fullName evidence="1">Uncharacterized protein</fullName>
    </submittedName>
</protein>
<organism evidence="1 2">
    <name type="scientific">Perkinsus olseni</name>
    <name type="common">Perkinsus atlanticus</name>
    <dbReference type="NCBI Taxonomy" id="32597"/>
    <lineage>
        <taxon>Eukaryota</taxon>
        <taxon>Sar</taxon>
        <taxon>Alveolata</taxon>
        <taxon>Perkinsozoa</taxon>
        <taxon>Perkinsea</taxon>
        <taxon>Perkinsida</taxon>
        <taxon>Perkinsidae</taxon>
        <taxon>Perkinsus</taxon>
    </lineage>
</organism>
<dbReference type="OrthoDB" id="470969at2759"/>
<name>A0A7J6MCJ6_PEROL</name>
<accession>A0A7J6MCJ6</accession>
<sequence length="191" mass="21778">MLFCDRRSALTLDLRLMDSLWLRKDCNVGPMVELQSVIQEFIGPDSHQTSLDCFTETFHIAKKPDAFIVRNGELIGIYIEEERITLRSVLENNRFVMELDPPCPKGSFIDFSADEDRLTAFDRKANRLYLYDLGKGRCTSVVEIRGLALGACLTAYYTPSKRIRSRLPLAPFDSSIAISEKDLVIFFLTQV</sequence>
<evidence type="ECO:0000313" key="1">
    <source>
        <dbReference type="EMBL" id="KAF4669279.1"/>
    </source>
</evidence>